<feature type="region of interest" description="Disordered" evidence="11">
    <location>
        <begin position="598"/>
        <end position="670"/>
    </location>
</feature>
<dbReference type="Proteomes" id="UP000012073">
    <property type="component" value="Unassembled WGS sequence"/>
</dbReference>
<dbReference type="KEGG" id="ccp:CHC_T00006071001"/>
<dbReference type="InterPro" id="IPR036322">
    <property type="entry name" value="WD40_repeat_dom_sf"/>
</dbReference>
<dbReference type="GO" id="GO:0000785">
    <property type="term" value="C:chromatin"/>
    <property type="evidence" value="ECO:0007669"/>
    <property type="project" value="TreeGrafter"/>
</dbReference>
<keyword evidence="6 10" id="KW-0805">Transcription regulation</keyword>
<dbReference type="GO" id="GO:0000417">
    <property type="term" value="C:HIR complex"/>
    <property type="evidence" value="ECO:0007669"/>
    <property type="project" value="TreeGrafter"/>
</dbReference>
<keyword evidence="10" id="KW-0678">Repressor</keyword>
<evidence type="ECO:0000256" key="8">
    <source>
        <dbReference type="ARBA" id="ARBA00023242"/>
    </source>
</evidence>
<dbReference type="InterPro" id="IPR011494">
    <property type="entry name" value="HIRA-like_C"/>
</dbReference>
<accession>R7QH42</accession>
<evidence type="ECO:0000256" key="9">
    <source>
        <dbReference type="PROSITE-ProRule" id="PRU00221"/>
    </source>
</evidence>
<dbReference type="PhylomeDB" id="R7QH42"/>
<dbReference type="SMART" id="SM00320">
    <property type="entry name" value="WD40"/>
    <property type="match status" value="7"/>
</dbReference>
<dbReference type="AlphaFoldDB" id="R7QH42"/>
<dbReference type="STRING" id="2769.R7QH42"/>
<keyword evidence="7 10" id="KW-0804">Transcription</keyword>
<sequence>MHFYVPPWLRHGRARSPVSIFSVDIEPHGQRLASAGQDCAVKIWSLPVLAALAIPAHAENSRDVKADSPAAADVPPPDALLASISSHSSAVNCVRWAPAGNLLASGGDDAVVLIYEQIPGAPQNSAFAAGGKAALENWTVRRPLRGHTGDVTDVCWSPDGQRLASASVDNAIYVWSVRNERAIVRLDGHCGLVKGVAWDPVDRFLASQSDDKTVRIWRTSDWKTEKVISKPFDLAVYKENSMAFFLRISWSPCGSQLTATNAYKKPSAHYAPMLSRESGFDDQLDFIGHREPVVTSRFSPRLYRATDTIIAMDKQIEESAKQKNATPATTTPPPNKNDRDPYTCLALGSKDCGASIWRATRIRPFFDIADMFDADVIDLSWGTDGYTLMSCSTDGRVMYVRFEPDELGEVVSQEETRTILAKQWRVFGGAGDSVAPIPESAAQLQFEHDRRHAMNLNNPVPPNQQGAPTTVPKPTPLPPRKPLSNSSTPIVLDDSMDVVEETIDSEVHRSAQKPPVPPFSQTQPSAPSSDKRGMLPAPVVAAAAAVRENGPTPPADPRIIAAQAEVRVRGGKRRITPMAVTAVAQENNIGVNNAPTDIQRAGMDSDAESAPGAESPWKRSKGNPFSGGPDVSRDAASNAATAHIANGVRPSAGHVPNGGMRRSKRGAGDIMDSRGMPVRHAADLYAPSIVGLSMMLLPNRGDGPGRCRVISDETPRIVLESREQHSSGGGYEVMCSKGGKVQWRDYHPKSAPVTAIAGVGGKFAAVGTGDGMLFLYSAISGRRLAPPISIDSAPYMLEAMCISPDSSVTTSQGTEKEKEKWFVVLVSRSALCTVFDVKAKKLICARSAASLLATPQDSPAGGKQDSTGAKAKIIREVALCQVTAAGEPILLLSDGHAFVYSTAFCAWLRVADDSAPNSEYVRTIPSTKKVGLLRSLQPSVGRVRKGLSTLSGMSDLQRSAVESLAHLESLMESAIVLRSASDYRYYLTNYASRIAAAVSDDVENCTVRLRELCDQFLNLANPREDNTILGMSCRSLLKDTVLPVIAANRQMQRFVAEYVEILTEVEKKDKLLKVDT</sequence>
<name>R7QH42_CHOCR</name>
<keyword evidence="3 9" id="KW-0853">WD repeat</keyword>
<dbReference type="Gene3D" id="2.130.10.10">
    <property type="entry name" value="YVTN repeat-like/Quinoprotein amine dehydrogenase"/>
    <property type="match status" value="2"/>
</dbReference>
<evidence type="ECO:0000259" key="12">
    <source>
        <dbReference type="Pfam" id="PF07569"/>
    </source>
</evidence>
<evidence type="ECO:0000256" key="1">
    <source>
        <dbReference type="ARBA" id="ARBA00004123"/>
    </source>
</evidence>
<dbReference type="EMBL" id="HG001877">
    <property type="protein sequence ID" value="CDF37842.1"/>
    <property type="molecule type" value="Genomic_DNA"/>
</dbReference>
<keyword evidence="15" id="KW-1185">Reference proteome</keyword>
<feature type="repeat" description="WD" evidence="9">
    <location>
        <begin position="186"/>
        <end position="227"/>
    </location>
</feature>
<feature type="compositionally biased region" description="Low complexity" evidence="11">
    <location>
        <begin position="635"/>
        <end position="645"/>
    </location>
</feature>
<proteinExistence type="inferred from homology"/>
<evidence type="ECO:0000256" key="7">
    <source>
        <dbReference type="ARBA" id="ARBA00023163"/>
    </source>
</evidence>
<dbReference type="GO" id="GO:0006351">
    <property type="term" value="P:DNA-templated transcription"/>
    <property type="evidence" value="ECO:0007669"/>
    <property type="project" value="InterPro"/>
</dbReference>
<dbReference type="GO" id="GO:0006355">
    <property type="term" value="P:regulation of DNA-templated transcription"/>
    <property type="evidence" value="ECO:0007669"/>
    <property type="project" value="InterPro"/>
</dbReference>
<feature type="repeat" description="WD" evidence="9">
    <location>
        <begin position="20"/>
        <end position="46"/>
    </location>
</feature>
<feature type="domain" description="CAF1B/HIR1 beta-propeller" evidence="13">
    <location>
        <begin position="19"/>
        <end position="407"/>
    </location>
</feature>
<feature type="compositionally biased region" description="Acidic residues" evidence="11">
    <location>
        <begin position="494"/>
        <end position="504"/>
    </location>
</feature>
<evidence type="ECO:0000313" key="15">
    <source>
        <dbReference type="Proteomes" id="UP000012073"/>
    </source>
</evidence>
<feature type="repeat" description="WD" evidence="9">
    <location>
        <begin position="84"/>
        <end position="116"/>
    </location>
</feature>
<feature type="region of interest" description="Disordered" evidence="11">
    <location>
        <begin position="454"/>
        <end position="533"/>
    </location>
</feature>
<comment type="subcellular location">
    <subcellularLocation>
        <location evidence="1 10">Nucleus</location>
    </subcellularLocation>
</comment>
<dbReference type="GeneID" id="17325429"/>
<feature type="compositionally biased region" description="Polar residues" evidence="11">
    <location>
        <begin position="519"/>
        <end position="528"/>
    </location>
</feature>
<protein>
    <recommendedName>
        <fullName evidence="10">Protein HIRA</fullName>
    </recommendedName>
</protein>
<dbReference type="InterPro" id="IPR001680">
    <property type="entry name" value="WD40_rpt"/>
</dbReference>
<dbReference type="PANTHER" id="PTHR13831:SF0">
    <property type="entry name" value="PROTEIN HIRA"/>
    <property type="match status" value="1"/>
</dbReference>
<keyword evidence="8 10" id="KW-0539">Nucleus</keyword>
<dbReference type="Gramene" id="CDF37842">
    <property type="protein sequence ID" value="CDF37842"/>
    <property type="gene ID" value="CHC_T00006071001"/>
</dbReference>
<feature type="domain" description="Protein HIRA-like C-terminal" evidence="12">
    <location>
        <begin position="817"/>
        <end position="1015"/>
    </location>
</feature>
<dbReference type="InterPro" id="IPR055410">
    <property type="entry name" value="Beta-prop_CAF1B_HIR1"/>
</dbReference>
<keyword evidence="4 10" id="KW-0677">Repeat</keyword>
<comment type="function">
    <text evidence="10">Required for replication-independent chromatin assembly and for the periodic repression of histone gene transcription during the cell cycle.</text>
</comment>
<evidence type="ECO:0000256" key="3">
    <source>
        <dbReference type="ARBA" id="ARBA00022574"/>
    </source>
</evidence>
<feature type="region of interest" description="Disordered" evidence="11">
    <location>
        <begin position="318"/>
        <end position="340"/>
    </location>
</feature>
<dbReference type="GO" id="GO:0031491">
    <property type="term" value="F:nucleosome binding"/>
    <property type="evidence" value="ECO:0007669"/>
    <property type="project" value="TreeGrafter"/>
</dbReference>
<gene>
    <name evidence="14" type="ORF">CHC_T00006071001</name>
</gene>
<dbReference type="OrthoDB" id="2192933at2759"/>
<dbReference type="RefSeq" id="XP_005717713.1">
    <property type="nucleotide sequence ID" value="XM_005717656.1"/>
</dbReference>
<reference evidence="15" key="1">
    <citation type="journal article" date="2013" name="Proc. Natl. Acad. Sci. U.S.A.">
        <title>Genome structure and metabolic features in the red seaweed Chondrus crispus shed light on evolution of the Archaeplastida.</title>
        <authorList>
            <person name="Collen J."/>
            <person name="Porcel B."/>
            <person name="Carre W."/>
            <person name="Ball S.G."/>
            <person name="Chaparro C."/>
            <person name="Tonon T."/>
            <person name="Barbeyron T."/>
            <person name="Michel G."/>
            <person name="Noel B."/>
            <person name="Valentin K."/>
            <person name="Elias M."/>
            <person name="Artiguenave F."/>
            <person name="Arun A."/>
            <person name="Aury J.M."/>
            <person name="Barbosa-Neto J.F."/>
            <person name="Bothwell J.H."/>
            <person name="Bouget F.Y."/>
            <person name="Brillet L."/>
            <person name="Cabello-Hurtado F."/>
            <person name="Capella-Gutierrez S."/>
            <person name="Charrier B."/>
            <person name="Cladiere L."/>
            <person name="Cock J.M."/>
            <person name="Coelho S.M."/>
            <person name="Colleoni C."/>
            <person name="Czjzek M."/>
            <person name="Da Silva C."/>
            <person name="Delage L."/>
            <person name="Denoeud F."/>
            <person name="Deschamps P."/>
            <person name="Dittami S.M."/>
            <person name="Gabaldon T."/>
            <person name="Gachon C.M."/>
            <person name="Groisillier A."/>
            <person name="Herve C."/>
            <person name="Jabbari K."/>
            <person name="Katinka M."/>
            <person name="Kloareg B."/>
            <person name="Kowalczyk N."/>
            <person name="Labadie K."/>
            <person name="Leblanc C."/>
            <person name="Lopez P.J."/>
            <person name="McLachlan D.H."/>
            <person name="Meslet-Cladiere L."/>
            <person name="Moustafa A."/>
            <person name="Nehr Z."/>
            <person name="Nyvall Collen P."/>
            <person name="Panaud O."/>
            <person name="Partensky F."/>
            <person name="Poulain J."/>
            <person name="Rensing S.A."/>
            <person name="Rousvoal S."/>
            <person name="Samson G."/>
            <person name="Symeonidi A."/>
            <person name="Weissenbach J."/>
            <person name="Zambounis A."/>
            <person name="Wincker P."/>
            <person name="Boyen C."/>
        </authorList>
    </citation>
    <scope>NUCLEOTIDE SEQUENCE [LARGE SCALE GENOMIC DNA]</scope>
    <source>
        <strain evidence="15">cv. Stackhouse</strain>
    </source>
</reference>
<organism evidence="14 15">
    <name type="scientific">Chondrus crispus</name>
    <name type="common">Carrageen Irish moss</name>
    <name type="synonym">Polymorpha crispa</name>
    <dbReference type="NCBI Taxonomy" id="2769"/>
    <lineage>
        <taxon>Eukaryota</taxon>
        <taxon>Rhodophyta</taxon>
        <taxon>Florideophyceae</taxon>
        <taxon>Rhodymeniophycidae</taxon>
        <taxon>Gigartinales</taxon>
        <taxon>Gigartinaceae</taxon>
        <taxon>Chondrus</taxon>
    </lineage>
</organism>
<evidence type="ECO:0000259" key="13">
    <source>
        <dbReference type="Pfam" id="PF24105"/>
    </source>
</evidence>
<evidence type="ECO:0000256" key="6">
    <source>
        <dbReference type="ARBA" id="ARBA00023015"/>
    </source>
</evidence>
<dbReference type="GO" id="GO:0005634">
    <property type="term" value="C:nucleus"/>
    <property type="evidence" value="ECO:0007669"/>
    <property type="project" value="UniProtKB-SubCell"/>
</dbReference>
<dbReference type="PROSITE" id="PS50082">
    <property type="entry name" value="WD_REPEATS_2"/>
    <property type="match status" value="4"/>
</dbReference>
<evidence type="ECO:0000256" key="4">
    <source>
        <dbReference type="ARBA" id="ARBA00022737"/>
    </source>
</evidence>
<keyword evidence="5 10" id="KW-0156">Chromatin regulator</keyword>
<dbReference type="Pfam" id="PF07569">
    <property type="entry name" value="Hira"/>
    <property type="match status" value="1"/>
</dbReference>
<dbReference type="GO" id="GO:0006338">
    <property type="term" value="P:chromatin remodeling"/>
    <property type="evidence" value="ECO:0007669"/>
    <property type="project" value="InterPro"/>
</dbReference>
<dbReference type="InterPro" id="IPR031120">
    <property type="entry name" value="HIR1-like"/>
</dbReference>
<feature type="compositionally biased region" description="Polar residues" evidence="11">
    <location>
        <begin position="455"/>
        <end position="467"/>
    </location>
</feature>
<evidence type="ECO:0000256" key="11">
    <source>
        <dbReference type="SAM" id="MobiDB-lite"/>
    </source>
</evidence>
<evidence type="ECO:0000313" key="14">
    <source>
        <dbReference type="EMBL" id="CDF37842.1"/>
    </source>
</evidence>
<dbReference type="PROSITE" id="PS50294">
    <property type="entry name" value="WD_REPEATS_REGION"/>
    <property type="match status" value="3"/>
</dbReference>
<dbReference type="Pfam" id="PF24105">
    <property type="entry name" value="Beta-prop_CAF1B_HIR1"/>
    <property type="match status" value="1"/>
</dbReference>
<dbReference type="SUPFAM" id="SSF50978">
    <property type="entry name" value="WD40 repeat-like"/>
    <property type="match status" value="1"/>
</dbReference>
<feature type="compositionally biased region" description="Pro residues" evidence="11">
    <location>
        <begin position="471"/>
        <end position="481"/>
    </location>
</feature>
<feature type="repeat" description="WD" evidence="9">
    <location>
        <begin position="144"/>
        <end position="185"/>
    </location>
</feature>
<evidence type="ECO:0000256" key="2">
    <source>
        <dbReference type="ARBA" id="ARBA00007306"/>
    </source>
</evidence>
<dbReference type="InterPro" id="IPR015943">
    <property type="entry name" value="WD40/YVTN_repeat-like_dom_sf"/>
</dbReference>
<dbReference type="PANTHER" id="PTHR13831">
    <property type="entry name" value="MEMBER OF THE HIR1 FAMILY OF WD-REPEAT PROTEINS"/>
    <property type="match status" value="1"/>
</dbReference>
<evidence type="ECO:0000256" key="5">
    <source>
        <dbReference type="ARBA" id="ARBA00022853"/>
    </source>
</evidence>
<evidence type="ECO:0000256" key="10">
    <source>
        <dbReference type="RuleBase" id="RU364014"/>
    </source>
</evidence>
<comment type="similarity">
    <text evidence="2 10">Belongs to the WD repeat HIR1 family.</text>
</comment>
<dbReference type="OMA" id="RGSWDGD"/>